<dbReference type="CDD" id="cd00053">
    <property type="entry name" value="EGF"/>
    <property type="match status" value="1"/>
</dbReference>
<reference evidence="4 5" key="1">
    <citation type="submission" date="2019-03" db="EMBL/GenBank/DDBJ databases">
        <title>First draft genome of Liparis tanakae, snailfish: a comprehensive survey of snailfish specific genes.</title>
        <authorList>
            <person name="Kim W."/>
            <person name="Song I."/>
            <person name="Jeong J.-H."/>
            <person name="Kim D."/>
            <person name="Kim S."/>
            <person name="Ryu S."/>
            <person name="Song J.Y."/>
            <person name="Lee S.K."/>
        </authorList>
    </citation>
    <scope>NUCLEOTIDE SEQUENCE [LARGE SCALE GENOMIC DNA]</scope>
    <source>
        <tissue evidence="4">Muscle</tissue>
    </source>
</reference>
<evidence type="ECO:0000313" key="5">
    <source>
        <dbReference type="Proteomes" id="UP000314294"/>
    </source>
</evidence>
<evidence type="ECO:0000313" key="4">
    <source>
        <dbReference type="EMBL" id="TNN22012.1"/>
    </source>
</evidence>
<dbReference type="Gene3D" id="2.10.25.10">
    <property type="entry name" value="Laminin"/>
    <property type="match status" value="1"/>
</dbReference>
<dbReference type="Proteomes" id="UP000314294">
    <property type="component" value="Unassembled WGS sequence"/>
</dbReference>
<protein>
    <submittedName>
        <fullName evidence="4">Slit 3 protein</fullName>
    </submittedName>
</protein>
<keyword evidence="1 2" id="KW-1015">Disulfide bond</keyword>
<dbReference type="SUPFAM" id="SSF49899">
    <property type="entry name" value="Concanavalin A-like lectins/glucanases"/>
    <property type="match status" value="1"/>
</dbReference>
<dbReference type="PROSITE" id="PS00022">
    <property type="entry name" value="EGF_1"/>
    <property type="match status" value="1"/>
</dbReference>
<comment type="caution">
    <text evidence="2">Lacks conserved residue(s) required for the propagation of feature annotation.</text>
</comment>
<keyword evidence="2" id="KW-0245">EGF-like domain</keyword>
<name>A0A4Z2E0U6_9TELE</name>
<sequence length="96" mass="10667">MILLQTSPCDQSDCQNGAQCLVVAGEPVCRCMPGFYGNKCDKMATVHFLGRDGFVELPSAKLRPTAHISLQVTSRPLTSNNRVLLLWESLNRKYLL</sequence>
<dbReference type="PROSITE" id="PS50026">
    <property type="entry name" value="EGF_3"/>
    <property type="match status" value="1"/>
</dbReference>
<dbReference type="InterPro" id="IPR013320">
    <property type="entry name" value="ConA-like_dom_sf"/>
</dbReference>
<evidence type="ECO:0000256" key="2">
    <source>
        <dbReference type="PROSITE-ProRule" id="PRU00076"/>
    </source>
</evidence>
<dbReference type="InterPro" id="IPR000742">
    <property type="entry name" value="EGF"/>
</dbReference>
<dbReference type="AlphaFoldDB" id="A0A4Z2E0U6"/>
<dbReference type="OrthoDB" id="283575at2759"/>
<dbReference type="Pfam" id="PF00008">
    <property type="entry name" value="EGF"/>
    <property type="match status" value="1"/>
</dbReference>
<feature type="disulfide bond" evidence="2">
    <location>
        <begin position="31"/>
        <end position="40"/>
    </location>
</feature>
<dbReference type="SUPFAM" id="SSF57196">
    <property type="entry name" value="EGF/Laminin"/>
    <property type="match status" value="1"/>
</dbReference>
<comment type="caution">
    <text evidence="4">The sequence shown here is derived from an EMBL/GenBank/DDBJ whole genome shotgun (WGS) entry which is preliminary data.</text>
</comment>
<dbReference type="FunFam" id="2.10.25.10:FF:000062">
    <property type="entry name" value="Slit guidance ligand 2"/>
    <property type="match status" value="1"/>
</dbReference>
<gene>
    <name evidence="4" type="primary">Slit3_1</name>
    <name evidence="4" type="ORF">EYF80_067876</name>
</gene>
<feature type="domain" description="EGF-like" evidence="3">
    <location>
        <begin position="5"/>
        <end position="41"/>
    </location>
</feature>
<evidence type="ECO:0000256" key="1">
    <source>
        <dbReference type="ARBA" id="ARBA00023157"/>
    </source>
</evidence>
<dbReference type="SMART" id="SM00181">
    <property type="entry name" value="EGF"/>
    <property type="match status" value="1"/>
</dbReference>
<accession>A0A4Z2E0U6</accession>
<organism evidence="4 5">
    <name type="scientific">Liparis tanakae</name>
    <name type="common">Tanaka's snailfish</name>
    <dbReference type="NCBI Taxonomy" id="230148"/>
    <lineage>
        <taxon>Eukaryota</taxon>
        <taxon>Metazoa</taxon>
        <taxon>Chordata</taxon>
        <taxon>Craniata</taxon>
        <taxon>Vertebrata</taxon>
        <taxon>Euteleostomi</taxon>
        <taxon>Actinopterygii</taxon>
        <taxon>Neopterygii</taxon>
        <taxon>Teleostei</taxon>
        <taxon>Neoteleostei</taxon>
        <taxon>Acanthomorphata</taxon>
        <taxon>Eupercaria</taxon>
        <taxon>Perciformes</taxon>
        <taxon>Cottioidei</taxon>
        <taxon>Cottales</taxon>
        <taxon>Liparidae</taxon>
        <taxon>Liparis</taxon>
    </lineage>
</organism>
<proteinExistence type="predicted"/>
<dbReference type="PROSITE" id="PS01186">
    <property type="entry name" value="EGF_2"/>
    <property type="match status" value="1"/>
</dbReference>
<keyword evidence="5" id="KW-1185">Reference proteome</keyword>
<evidence type="ECO:0000259" key="3">
    <source>
        <dbReference type="PROSITE" id="PS50026"/>
    </source>
</evidence>
<dbReference type="EMBL" id="SRLO01024673">
    <property type="protein sequence ID" value="TNN22012.1"/>
    <property type="molecule type" value="Genomic_DNA"/>
</dbReference>